<protein>
    <submittedName>
        <fullName evidence="6">Sugar kinase</fullName>
    </submittedName>
</protein>
<name>A0ABZ1STU0_9ACTN</name>
<dbReference type="PANTHER" id="PTHR43320:SF2">
    <property type="entry name" value="2-DEHYDRO-3-DEOXYGLUCONOKINASE_2-DEHYDRO-3-DEOXYGALACTONOKINASE"/>
    <property type="match status" value="1"/>
</dbReference>
<keyword evidence="7" id="KW-1185">Reference proteome</keyword>
<evidence type="ECO:0000256" key="4">
    <source>
        <dbReference type="SAM" id="MobiDB-lite"/>
    </source>
</evidence>
<comment type="similarity">
    <text evidence="1">Belongs to the carbohydrate kinase PfkB family.</text>
</comment>
<dbReference type="InterPro" id="IPR011611">
    <property type="entry name" value="PfkB_dom"/>
</dbReference>
<dbReference type="GO" id="GO:0016301">
    <property type="term" value="F:kinase activity"/>
    <property type="evidence" value="ECO:0007669"/>
    <property type="project" value="UniProtKB-KW"/>
</dbReference>
<evidence type="ECO:0000313" key="6">
    <source>
        <dbReference type="EMBL" id="WUP76425.1"/>
    </source>
</evidence>
<organism evidence="6 7">
    <name type="scientific">Microbispora hainanensis</name>
    <dbReference type="NCBI Taxonomy" id="568844"/>
    <lineage>
        <taxon>Bacteria</taxon>
        <taxon>Bacillati</taxon>
        <taxon>Actinomycetota</taxon>
        <taxon>Actinomycetes</taxon>
        <taxon>Streptosporangiales</taxon>
        <taxon>Streptosporangiaceae</taxon>
        <taxon>Microbispora</taxon>
    </lineage>
</organism>
<reference evidence="6" key="1">
    <citation type="submission" date="2022-10" db="EMBL/GenBank/DDBJ databases">
        <title>The complete genomes of actinobacterial strains from the NBC collection.</title>
        <authorList>
            <person name="Joergensen T.S."/>
            <person name="Alvarez Arevalo M."/>
            <person name="Sterndorff E.B."/>
            <person name="Faurdal D."/>
            <person name="Vuksanovic O."/>
            <person name="Mourched A.-S."/>
            <person name="Charusanti P."/>
            <person name="Shaw S."/>
            <person name="Blin K."/>
            <person name="Weber T."/>
        </authorList>
    </citation>
    <scope>NUCLEOTIDE SEQUENCE</scope>
    <source>
        <strain evidence="6">NBC_00254</strain>
    </source>
</reference>
<dbReference type="Pfam" id="PF00294">
    <property type="entry name" value="PfkB"/>
    <property type="match status" value="1"/>
</dbReference>
<evidence type="ECO:0000256" key="2">
    <source>
        <dbReference type="ARBA" id="ARBA00022679"/>
    </source>
</evidence>
<feature type="domain" description="Carbohydrate kinase PfkB" evidence="5">
    <location>
        <begin position="28"/>
        <end position="320"/>
    </location>
</feature>
<evidence type="ECO:0000256" key="3">
    <source>
        <dbReference type="ARBA" id="ARBA00022777"/>
    </source>
</evidence>
<feature type="region of interest" description="Disordered" evidence="4">
    <location>
        <begin position="1"/>
        <end position="24"/>
    </location>
</feature>
<proteinExistence type="inferred from homology"/>
<dbReference type="PANTHER" id="PTHR43320">
    <property type="entry name" value="SUGAR KINASE"/>
    <property type="match status" value="1"/>
</dbReference>
<gene>
    <name evidence="6" type="ORF">OG913_05235</name>
</gene>
<dbReference type="InterPro" id="IPR052700">
    <property type="entry name" value="Carb_kinase_PfkB-like"/>
</dbReference>
<dbReference type="Proteomes" id="UP001432011">
    <property type="component" value="Chromosome"/>
</dbReference>
<dbReference type="InterPro" id="IPR029056">
    <property type="entry name" value="Ribokinase-like"/>
</dbReference>
<dbReference type="Gene3D" id="3.40.1190.20">
    <property type="match status" value="1"/>
</dbReference>
<accession>A0ABZ1STU0</accession>
<dbReference type="RefSeq" id="WP_168066513.1">
    <property type="nucleotide sequence ID" value="NZ_CP108085.1"/>
</dbReference>
<dbReference type="CDD" id="cd01166">
    <property type="entry name" value="KdgK"/>
    <property type="match status" value="1"/>
</dbReference>
<sequence length="341" mass="35717">MDVRQEGWFSGMREQRSEGPVSGERVQVSTLGEAMVRLSPPAGERLRDSGWLRVHVGGAEANVAVALASVGVSARWTGALPDSVLGRRVADSLSSAGVVLDTVRWTAGERLGLYFAEIGSPPRPTSVLYDRAGTVFGSLRADDLDWATVCEARIIHLTGITAALAPGSDELVLRAAREGHEHGALVVYDVNYRSALSSPEAAAAFAAEVAPHVGLLLCRAEDARDLFGLTGDPATLANELANRLAVGRVVVTAGADGAVAHWDGESFAAPALPTVAVDRIGAGDAFAAGVLWGVLDDSPEDALRRGTAMASLAMSVQGDQCRFSAEEVLELARGTGREVRR</sequence>
<keyword evidence="2" id="KW-0808">Transferase</keyword>
<evidence type="ECO:0000313" key="7">
    <source>
        <dbReference type="Proteomes" id="UP001432011"/>
    </source>
</evidence>
<dbReference type="EMBL" id="CP108085">
    <property type="protein sequence ID" value="WUP76425.1"/>
    <property type="molecule type" value="Genomic_DNA"/>
</dbReference>
<dbReference type="SUPFAM" id="SSF53613">
    <property type="entry name" value="Ribokinase-like"/>
    <property type="match status" value="1"/>
</dbReference>
<evidence type="ECO:0000256" key="1">
    <source>
        <dbReference type="ARBA" id="ARBA00010688"/>
    </source>
</evidence>
<keyword evidence="3 6" id="KW-0418">Kinase</keyword>
<evidence type="ECO:0000259" key="5">
    <source>
        <dbReference type="Pfam" id="PF00294"/>
    </source>
</evidence>